<dbReference type="PANTHER" id="PTHR38785">
    <property type="entry name" value="HOMOLOG OF VIRK"/>
    <property type="match status" value="1"/>
</dbReference>
<dbReference type="GO" id="GO:0006974">
    <property type="term" value="P:DNA damage response"/>
    <property type="evidence" value="ECO:0007669"/>
    <property type="project" value="TreeGrafter"/>
</dbReference>
<gene>
    <name evidence="1" type="ORF">HNP46_001367</name>
</gene>
<protein>
    <submittedName>
        <fullName evidence="1">Uncharacterized protein VirK/YbjX</fullName>
    </submittedName>
</protein>
<accession>A0A7W7NZ99</accession>
<dbReference type="PANTHER" id="PTHR38785:SF1">
    <property type="entry name" value="HOMOLOG OF VIRK"/>
    <property type="match status" value="1"/>
</dbReference>
<comment type="caution">
    <text evidence="1">The sequence shown here is derived from an EMBL/GenBank/DDBJ whole genome shotgun (WGS) entry which is preliminary data.</text>
</comment>
<evidence type="ECO:0000313" key="2">
    <source>
        <dbReference type="Proteomes" id="UP000566995"/>
    </source>
</evidence>
<dbReference type="RefSeq" id="WP_184587065.1">
    <property type="nucleotide sequence ID" value="NZ_JACHLI010000004.1"/>
</dbReference>
<dbReference type="Pfam" id="PF04393">
    <property type="entry name" value="DUF535"/>
    <property type="match status" value="1"/>
</dbReference>
<dbReference type="AlphaFoldDB" id="A0A7W7NZ99"/>
<sequence length="284" mass="32314">MHLRSLRNSIQKVVALATAPHLHWQWARQRQRHPLLDVSYKGQTISARRHRKTYLCRHWNIARRLRALHEHYQRLEQLPPAWAERLFGLRSIALCDVELKGGGQLHLSLEPSEFAKEGELGVFLRDALGERLYSLSFCLGKDCILIGGLQGPRPSVAEGTVKWLGKEMHGLRPKNLLISALYELSRCLGGASILGISDAAHSCSDKLRSSYDSFWLELHGVPYEHCWYRLPELEAERDIAEVKSQRRSEFRRREALRDHAVAEIRRAWGLALAAEVPASGLALA</sequence>
<organism evidence="1 2">
    <name type="scientific">Pseudomonas nitroreducens</name>
    <dbReference type="NCBI Taxonomy" id="46680"/>
    <lineage>
        <taxon>Bacteria</taxon>
        <taxon>Pseudomonadati</taxon>
        <taxon>Pseudomonadota</taxon>
        <taxon>Gammaproteobacteria</taxon>
        <taxon>Pseudomonadales</taxon>
        <taxon>Pseudomonadaceae</taxon>
        <taxon>Pseudomonas</taxon>
    </lineage>
</organism>
<reference evidence="1 2" key="1">
    <citation type="submission" date="2020-08" db="EMBL/GenBank/DDBJ databases">
        <title>Functional genomics of gut bacteria from endangered species of beetles.</title>
        <authorList>
            <person name="Carlos-Shanley C."/>
        </authorList>
    </citation>
    <scope>NUCLEOTIDE SEQUENCE [LARGE SCALE GENOMIC DNA]</scope>
    <source>
        <strain evidence="1 2">S00179</strain>
    </source>
</reference>
<evidence type="ECO:0000313" key="1">
    <source>
        <dbReference type="EMBL" id="MBB4862523.1"/>
    </source>
</evidence>
<dbReference type="EMBL" id="JACHLI010000004">
    <property type="protein sequence ID" value="MBB4862523.1"/>
    <property type="molecule type" value="Genomic_DNA"/>
</dbReference>
<dbReference type="Proteomes" id="UP000566995">
    <property type="component" value="Unassembled WGS sequence"/>
</dbReference>
<name>A0A7W7NZ99_PSENT</name>
<dbReference type="InterPro" id="IPR007488">
    <property type="entry name" value="DUF535"/>
</dbReference>
<proteinExistence type="predicted"/>